<evidence type="ECO:0000256" key="1">
    <source>
        <dbReference type="SAM" id="Phobius"/>
    </source>
</evidence>
<keyword evidence="1" id="KW-0472">Membrane</keyword>
<dbReference type="EMBL" id="MU155361">
    <property type="protein sequence ID" value="KAF9474810.1"/>
    <property type="molecule type" value="Genomic_DNA"/>
</dbReference>
<evidence type="ECO:0000313" key="3">
    <source>
        <dbReference type="Proteomes" id="UP000807469"/>
    </source>
</evidence>
<protein>
    <submittedName>
        <fullName evidence="2">Uncharacterized protein</fullName>
    </submittedName>
</protein>
<keyword evidence="3" id="KW-1185">Reference proteome</keyword>
<dbReference type="Proteomes" id="UP000807469">
    <property type="component" value="Unassembled WGS sequence"/>
</dbReference>
<organism evidence="2 3">
    <name type="scientific">Pholiota conissans</name>
    <dbReference type="NCBI Taxonomy" id="109636"/>
    <lineage>
        <taxon>Eukaryota</taxon>
        <taxon>Fungi</taxon>
        <taxon>Dikarya</taxon>
        <taxon>Basidiomycota</taxon>
        <taxon>Agaricomycotina</taxon>
        <taxon>Agaricomycetes</taxon>
        <taxon>Agaricomycetidae</taxon>
        <taxon>Agaricales</taxon>
        <taxon>Agaricineae</taxon>
        <taxon>Strophariaceae</taxon>
        <taxon>Pholiota</taxon>
    </lineage>
</organism>
<keyword evidence="1" id="KW-0812">Transmembrane</keyword>
<accession>A0A9P5YU70</accession>
<dbReference type="AlphaFoldDB" id="A0A9P5YU70"/>
<sequence length="240" mass="26620">MLDTSTMETRHPCNDSSIPTTTHAALALFHPSTARPSFLHYLDATVVLYCGIDAHTPCANGTFSFLSPSSITSRATQRTSYITPIRSGNDADSISLNKSRRYLEDILGYSLWRRRYCSHLLNVSQPASTIPSTALPPAPALRPGVNIIAGVSADVNIPYHRPRHPCGIFTNVLLFPPPVCAIFLRILCIHVSVSRTRRIAQSPFRAPVIVHIRSEEYEDRTPAGPPSESRFRLFLLNTIR</sequence>
<gene>
    <name evidence="2" type="ORF">BDN70DRAFT_295921</name>
</gene>
<feature type="transmembrane region" description="Helical" evidence="1">
    <location>
        <begin position="168"/>
        <end position="188"/>
    </location>
</feature>
<comment type="caution">
    <text evidence="2">The sequence shown here is derived from an EMBL/GenBank/DDBJ whole genome shotgun (WGS) entry which is preliminary data.</text>
</comment>
<evidence type="ECO:0000313" key="2">
    <source>
        <dbReference type="EMBL" id="KAF9474810.1"/>
    </source>
</evidence>
<proteinExistence type="predicted"/>
<name>A0A9P5YU70_9AGAR</name>
<keyword evidence="1" id="KW-1133">Transmembrane helix</keyword>
<reference evidence="2" key="1">
    <citation type="submission" date="2020-11" db="EMBL/GenBank/DDBJ databases">
        <authorList>
            <consortium name="DOE Joint Genome Institute"/>
            <person name="Ahrendt S."/>
            <person name="Riley R."/>
            <person name="Andreopoulos W."/>
            <person name="Labutti K."/>
            <person name="Pangilinan J."/>
            <person name="Ruiz-Duenas F.J."/>
            <person name="Barrasa J.M."/>
            <person name="Sanchez-Garcia M."/>
            <person name="Camarero S."/>
            <person name="Miyauchi S."/>
            <person name="Serrano A."/>
            <person name="Linde D."/>
            <person name="Babiker R."/>
            <person name="Drula E."/>
            <person name="Ayuso-Fernandez I."/>
            <person name="Pacheco R."/>
            <person name="Padilla G."/>
            <person name="Ferreira P."/>
            <person name="Barriuso J."/>
            <person name="Kellner H."/>
            <person name="Castanera R."/>
            <person name="Alfaro M."/>
            <person name="Ramirez L."/>
            <person name="Pisabarro A.G."/>
            <person name="Kuo A."/>
            <person name="Tritt A."/>
            <person name="Lipzen A."/>
            <person name="He G."/>
            <person name="Yan M."/>
            <person name="Ng V."/>
            <person name="Cullen D."/>
            <person name="Martin F."/>
            <person name="Rosso M.-N."/>
            <person name="Henrissat B."/>
            <person name="Hibbett D."/>
            <person name="Martinez A.T."/>
            <person name="Grigoriev I.V."/>
        </authorList>
    </citation>
    <scope>NUCLEOTIDE SEQUENCE</scope>
    <source>
        <strain evidence="2">CIRM-BRFM 674</strain>
    </source>
</reference>